<comment type="caution">
    <text evidence="7">The sequence shown here is derived from an EMBL/GenBank/DDBJ whole genome shotgun (WGS) entry which is preliminary data.</text>
</comment>
<dbReference type="GO" id="GO:0005737">
    <property type="term" value="C:cytoplasm"/>
    <property type="evidence" value="ECO:0007669"/>
    <property type="project" value="UniProtKB-SubCell"/>
</dbReference>
<dbReference type="SUPFAM" id="SSF56349">
    <property type="entry name" value="DNA breaking-rejoining enzymes"/>
    <property type="match status" value="1"/>
</dbReference>
<gene>
    <name evidence="7" type="primary">xerC</name>
    <name evidence="6" type="ORF">E2553_09135</name>
    <name evidence="7" type="ORF">E2553_09165</name>
</gene>
<dbReference type="NCBIfam" id="NF002331">
    <property type="entry name" value="PRK01287.1"/>
    <property type="match status" value="1"/>
</dbReference>
<dbReference type="RefSeq" id="WP_134456919.1">
    <property type="nucleotide sequence ID" value="NZ_JBHMFL010000123.1"/>
</dbReference>
<comment type="subcellular location">
    <subcellularLocation>
        <location evidence="1">Cytoplasm</location>
    </subcellularLocation>
</comment>
<dbReference type="PANTHER" id="PTHR30349">
    <property type="entry name" value="PHAGE INTEGRASE-RELATED"/>
    <property type="match status" value="1"/>
</dbReference>
<dbReference type="InterPro" id="IPR050090">
    <property type="entry name" value="Tyrosine_recombinase_XerCD"/>
</dbReference>
<keyword evidence="3" id="KW-0238">DNA-binding</keyword>
<dbReference type="GO" id="GO:0003677">
    <property type="term" value="F:DNA binding"/>
    <property type="evidence" value="ECO:0007669"/>
    <property type="project" value="UniProtKB-KW"/>
</dbReference>
<dbReference type="EMBL" id="SNVI01000001">
    <property type="protein sequence ID" value="TFE45160.1"/>
    <property type="molecule type" value="Genomic_DNA"/>
</dbReference>
<sequence length="378" mass="42458">MSYQPVRPNKRVRGRRMAAYSRRASRVVSAGDLLPAWAAYLHAHAEWLRMMAYSETTVTAGHNALVDFVRWCQTRAIDGPQQLTLKVLEQYQRALFLYRKASGEPLSTSGQVVRLQTLKRFGRWLAREGYLPFNPASELSMPRLAQRIPRSILSVAEIGRMLAQADVSTPTGLRNRAIVEVFYSTGLRRSEMAKLATYDVDHARRLVMVREGKGRRDRMVPIGKRALEWLDRYVLEAREELTTGGHHAMWVTDFGEPMNASYLAHIVKRMMESAGIRKTGSCHLLRHAMATHMLDNGADTRFIQAMLGHASLSSTQIYTMVSVEKLKRIHAVTHPARADGVLHELEVEDDAEVADAVSLLAAIDAEAAHEVSEESDEG</sequence>
<dbReference type="Gene3D" id="1.10.150.130">
    <property type="match status" value="1"/>
</dbReference>
<accession>A0A4Y8N5X1</accession>
<evidence type="ECO:0000313" key="7">
    <source>
        <dbReference type="EMBL" id="TFE45166.1"/>
    </source>
</evidence>
<dbReference type="GO" id="GO:0015074">
    <property type="term" value="P:DNA integration"/>
    <property type="evidence" value="ECO:0007669"/>
    <property type="project" value="UniProtKB-KW"/>
</dbReference>
<dbReference type="Gene3D" id="1.10.443.10">
    <property type="entry name" value="Intergrase catalytic core"/>
    <property type="match status" value="1"/>
</dbReference>
<dbReference type="Pfam" id="PF00589">
    <property type="entry name" value="Phage_integrase"/>
    <property type="match status" value="1"/>
</dbReference>
<dbReference type="InterPro" id="IPR011010">
    <property type="entry name" value="DNA_brk_join_enz"/>
</dbReference>
<feature type="domain" description="Tyr recombinase" evidence="5">
    <location>
        <begin position="148"/>
        <end position="331"/>
    </location>
</feature>
<evidence type="ECO:0000313" key="6">
    <source>
        <dbReference type="EMBL" id="TFE45160.1"/>
    </source>
</evidence>
<name>A0A4Y8N5X1_9BURK</name>
<evidence type="ECO:0000256" key="3">
    <source>
        <dbReference type="ARBA" id="ARBA00023125"/>
    </source>
</evidence>
<keyword evidence="4" id="KW-0233">DNA recombination</keyword>
<protein>
    <submittedName>
        <fullName evidence="7">Site-specific tyrosine recombinase XerC</fullName>
    </submittedName>
</protein>
<evidence type="ECO:0000313" key="8">
    <source>
        <dbReference type="Proteomes" id="UP000297385"/>
    </source>
</evidence>
<evidence type="ECO:0000256" key="1">
    <source>
        <dbReference type="ARBA" id="ARBA00004496"/>
    </source>
</evidence>
<dbReference type="PANTHER" id="PTHR30349:SF77">
    <property type="entry name" value="TYROSINE RECOMBINASE XERC"/>
    <property type="match status" value="1"/>
</dbReference>
<dbReference type="InterPro" id="IPR010998">
    <property type="entry name" value="Integrase_recombinase_N"/>
</dbReference>
<dbReference type="Proteomes" id="UP000297385">
    <property type="component" value="Unassembled WGS sequence"/>
</dbReference>
<dbReference type="AlphaFoldDB" id="A0A4Y8N5X1"/>
<dbReference type="InterPro" id="IPR002104">
    <property type="entry name" value="Integrase_catalytic"/>
</dbReference>
<dbReference type="EMBL" id="SNVI01000001">
    <property type="protein sequence ID" value="TFE45166.1"/>
    <property type="molecule type" value="Genomic_DNA"/>
</dbReference>
<evidence type="ECO:0000259" key="5">
    <source>
        <dbReference type="PROSITE" id="PS51898"/>
    </source>
</evidence>
<evidence type="ECO:0000256" key="4">
    <source>
        <dbReference type="ARBA" id="ARBA00023172"/>
    </source>
</evidence>
<dbReference type="InterPro" id="IPR013762">
    <property type="entry name" value="Integrase-like_cat_sf"/>
</dbReference>
<evidence type="ECO:0000256" key="2">
    <source>
        <dbReference type="ARBA" id="ARBA00022908"/>
    </source>
</evidence>
<keyword evidence="2" id="KW-0229">DNA integration</keyword>
<proteinExistence type="predicted"/>
<dbReference type="GO" id="GO:0006310">
    <property type="term" value="P:DNA recombination"/>
    <property type="evidence" value="ECO:0007669"/>
    <property type="project" value="UniProtKB-KW"/>
</dbReference>
<dbReference type="PROSITE" id="PS51898">
    <property type="entry name" value="TYR_RECOMBINASE"/>
    <property type="match status" value="1"/>
</dbReference>
<reference evidence="7 8" key="1">
    <citation type="submission" date="2019-03" db="EMBL/GenBank/DDBJ databases">
        <title>Complete Genome Sequence of Paraburkholderia dipogonis ICMP 19430T, a Nitrogen-fixing Symbiont of the South African Invasive Legume Dipogon lignosus in New Zealand.</title>
        <authorList>
            <person name="De Meyer S.E."/>
        </authorList>
    </citation>
    <scope>NUCLEOTIDE SEQUENCE [LARGE SCALE GENOMIC DNA]</scope>
    <source>
        <strain evidence="7 8">ICMP 19430</strain>
    </source>
</reference>
<dbReference type="GeneID" id="97306228"/>
<organism evidence="7 8">
    <name type="scientific">Paraburkholderia dipogonis</name>
    <dbReference type="NCBI Taxonomy" id="1211383"/>
    <lineage>
        <taxon>Bacteria</taxon>
        <taxon>Pseudomonadati</taxon>
        <taxon>Pseudomonadota</taxon>
        <taxon>Betaproteobacteria</taxon>
        <taxon>Burkholderiales</taxon>
        <taxon>Burkholderiaceae</taxon>
        <taxon>Paraburkholderia</taxon>
    </lineage>
</organism>